<proteinExistence type="predicted"/>
<dbReference type="EMBL" id="BK016086">
    <property type="protein sequence ID" value="DAF93748.1"/>
    <property type="molecule type" value="Genomic_DNA"/>
</dbReference>
<accession>A0A8S5UH36</accession>
<name>A0A8S5UH36_9CAUD</name>
<organism evidence="1">
    <name type="scientific">Myoviridae sp. ctshb19</name>
    <dbReference type="NCBI Taxonomy" id="2825194"/>
    <lineage>
        <taxon>Viruses</taxon>
        <taxon>Duplodnaviria</taxon>
        <taxon>Heunggongvirae</taxon>
        <taxon>Uroviricota</taxon>
        <taxon>Caudoviricetes</taxon>
    </lineage>
</organism>
<evidence type="ECO:0000313" key="1">
    <source>
        <dbReference type="EMBL" id="DAF93748.1"/>
    </source>
</evidence>
<sequence length="140" mass="15849">MKYWVANGSLGKGTEVEKGGTEIDEATYSYLRENFSLLTIEVVGSKVVSRVNMAAYRRAALARLENPAFVVVDNLKIHDDELPYLGPDYFLREGGPCRVTKEQMIRLVTERNRIYTLRRSGIQTAQTPEEVDGYLLCQTI</sequence>
<reference evidence="1" key="1">
    <citation type="journal article" date="2021" name="Proc. Natl. Acad. Sci. U.S.A.">
        <title>A Catalog of Tens of Thousands of Viruses from Human Metagenomes Reveals Hidden Associations with Chronic Diseases.</title>
        <authorList>
            <person name="Tisza M.J."/>
            <person name="Buck C.B."/>
        </authorList>
    </citation>
    <scope>NUCLEOTIDE SEQUENCE</scope>
    <source>
        <strain evidence="1">Ctshb19</strain>
    </source>
</reference>
<protein>
    <submittedName>
        <fullName evidence="1">Uncharacterized protein</fullName>
    </submittedName>
</protein>